<name>A0A5M5XCH4_BACFG</name>
<dbReference type="Pfam" id="PF00535">
    <property type="entry name" value="Glycos_transf_2"/>
    <property type="match status" value="1"/>
</dbReference>
<dbReference type="SUPFAM" id="SSF53448">
    <property type="entry name" value="Nucleotide-diphospho-sugar transferases"/>
    <property type="match status" value="1"/>
</dbReference>
<comment type="caution">
    <text evidence="2">The sequence shown here is derived from an EMBL/GenBank/DDBJ whole genome shotgun (WGS) entry which is preliminary data.</text>
</comment>
<proteinExistence type="predicted"/>
<accession>A0A5M5XCH4</accession>
<dbReference type="GO" id="GO:0016758">
    <property type="term" value="F:hexosyltransferase activity"/>
    <property type="evidence" value="ECO:0007669"/>
    <property type="project" value="UniProtKB-ARBA"/>
</dbReference>
<dbReference type="CDD" id="cd06433">
    <property type="entry name" value="GT_2_WfgS_like"/>
    <property type="match status" value="1"/>
</dbReference>
<evidence type="ECO:0000259" key="1">
    <source>
        <dbReference type="Pfam" id="PF00535"/>
    </source>
</evidence>
<evidence type="ECO:0000313" key="2">
    <source>
        <dbReference type="EMBL" id="KAA5207084.1"/>
    </source>
</evidence>
<dbReference type="InterPro" id="IPR029044">
    <property type="entry name" value="Nucleotide-diphossugar_trans"/>
</dbReference>
<keyword evidence="2" id="KW-0808">Transferase</keyword>
<organism evidence="2 3">
    <name type="scientific">Bacteroides fragilis</name>
    <dbReference type="NCBI Taxonomy" id="817"/>
    <lineage>
        <taxon>Bacteria</taxon>
        <taxon>Pseudomonadati</taxon>
        <taxon>Bacteroidota</taxon>
        <taxon>Bacteroidia</taxon>
        <taxon>Bacteroidales</taxon>
        <taxon>Bacteroidaceae</taxon>
        <taxon>Bacteroides</taxon>
    </lineage>
</organism>
<gene>
    <name evidence="2" type="ORF">F2Z25_12740</name>
</gene>
<dbReference type="EMBL" id="VWAQ01000010">
    <property type="protein sequence ID" value="KAA5207084.1"/>
    <property type="molecule type" value="Genomic_DNA"/>
</dbReference>
<evidence type="ECO:0000313" key="3">
    <source>
        <dbReference type="Proteomes" id="UP000429838"/>
    </source>
</evidence>
<dbReference type="AlphaFoldDB" id="A0A5M5XCH4"/>
<reference evidence="2 3" key="1">
    <citation type="journal article" date="2019" name="Nat. Med.">
        <title>A library of human gut bacterial isolates paired with longitudinal multiomics data enables mechanistic microbiome research.</title>
        <authorList>
            <person name="Poyet M."/>
            <person name="Groussin M."/>
            <person name="Gibbons S.M."/>
            <person name="Avila-Pacheco J."/>
            <person name="Jiang X."/>
            <person name="Kearney S.M."/>
            <person name="Perrotta A.R."/>
            <person name="Berdy B."/>
            <person name="Zhao S."/>
            <person name="Lieberman T.D."/>
            <person name="Swanson P.K."/>
            <person name="Smith M."/>
            <person name="Roesemann S."/>
            <person name="Alexander J.E."/>
            <person name="Rich S.A."/>
            <person name="Livny J."/>
            <person name="Vlamakis H."/>
            <person name="Clish C."/>
            <person name="Bullock K."/>
            <person name="Deik A."/>
            <person name="Scott J."/>
            <person name="Pierce K.A."/>
            <person name="Xavier R.J."/>
            <person name="Alm E.J."/>
        </authorList>
    </citation>
    <scope>NUCLEOTIDE SEQUENCE [LARGE SCALE GENOMIC DNA]</scope>
    <source>
        <strain evidence="2 3">BIOML-A1</strain>
    </source>
</reference>
<dbReference type="InterPro" id="IPR001173">
    <property type="entry name" value="Glyco_trans_2-like"/>
</dbReference>
<dbReference type="PANTHER" id="PTHR22916">
    <property type="entry name" value="GLYCOSYLTRANSFERASE"/>
    <property type="match status" value="1"/>
</dbReference>
<protein>
    <submittedName>
        <fullName evidence="2">Glycosyltransferase</fullName>
    </submittedName>
</protein>
<feature type="domain" description="Glycosyltransferase 2-like" evidence="1">
    <location>
        <begin position="4"/>
        <end position="142"/>
    </location>
</feature>
<dbReference type="Proteomes" id="UP000429838">
    <property type="component" value="Unassembled WGS sequence"/>
</dbReference>
<sequence>MKISLVTVTFNSAKTLCDTIHSVLSQSYTNIEYIIVDGLSNDETVTLIKEYEPLFQGRLKWISEKDKGLYDAMNKGIRMSTGDIVGIINSDDFYHRGDVLEKVAESFEVGETEAIYGDVRFVNPDNLDRTVRYYSSKRFVPSLFRFGFMPAHPTFFTYRKYFDQFGYYKTNYKIAADYELLVRFLYVHRLKSKYLPLDFMKMRTGGASTASIKSNILLNKEIVRACKENGIWTCYPLLLLKYLVKVFELIFVKNEYTYFWNSWFCRL</sequence>
<dbReference type="Gene3D" id="3.90.550.10">
    <property type="entry name" value="Spore Coat Polysaccharide Biosynthesis Protein SpsA, Chain A"/>
    <property type="match status" value="1"/>
</dbReference>
<dbReference type="PANTHER" id="PTHR22916:SF3">
    <property type="entry name" value="UDP-GLCNAC:BETAGAL BETA-1,3-N-ACETYLGLUCOSAMINYLTRANSFERASE-LIKE PROTEIN 1"/>
    <property type="match status" value="1"/>
</dbReference>